<dbReference type="AlphaFoldDB" id="A0A0W1A1I5"/>
<gene>
    <name evidence="1" type="ORF">Lwal_3235</name>
</gene>
<evidence type="ECO:0000313" key="2">
    <source>
        <dbReference type="Proteomes" id="UP000054729"/>
    </source>
</evidence>
<protein>
    <submittedName>
        <fullName evidence="1">Uncharacterized protein</fullName>
    </submittedName>
</protein>
<reference evidence="1 2" key="1">
    <citation type="submission" date="2015-11" db="EMBL/GenBank/DDBJ databases">
        <title>Genomic analysis of 38 Legionella species identifies large and diverse effector repertoires.</title>
        <authorList>
            <person name="Burstein D."/>
            <person name="Amaro F."/>
            <person name="Zusman T."/>
            <person name="Lifshitz Z."/>
            <person name="Cohen O."/>
            <person name="Gilbert J.A."/>
            <person name="Pupko T."/>
            <person name="Shuman H.A."/>
            <person name="Segal G."/>
        </authorList>
    </citation>
    <scope>NUCLEOTIDE SEQUENCE [LARGE SCALE GENOMIC DNA]</scope>
    <source>
        <strain evidence="1 2">ATCC 51914</strain>
    </source>
</reference>
<dbReference type="Proteomes" id="UP000054729">
    <property type="component" value="Unassembled WGS sequence"/>
</dbReference>
<name>A0A0W1A1I5_9GAMM</name>
<organism evidence="1 2">
    <name type="scientific">Legionella waltersii</name>
    <dbReference type="NCBI Taxonomy" id="66969"/>
    <lineage>
        <taxon>Bacteria</taxon>
        <taxon>Pseudomonadati</taxon>
        <taxon>Pseudomonadota</taxon>
        <taxon>Gammaproteobacteria</taxon>
        <taxon>Legionellales</taxon>
        <taxon>Legionellaceae</taxon>
        <taxon>Legionella</taxon>
    </lineage>
</organism>
<dbReference type="EMBL" id="LNZB01000060">
    <property type="protein sequence ID" value="KTD75194.1"/>
    <property type="molecule type" value="Genomic_DNA"/>
</dbReference>
<dbReference type="STRING" id="66969.Lwal_3235"/>
<comment type="caution">
    <text evidence="1">The sequence shown here is derived from an EMBL/GenBank/DDBJ whole genome shotgun (WGS) entry which is preliminary data.</text>
</comment>
<keyword evidence="2" id="KW-1185">Reference proteome</keyword>
<dbReference type="PATRIC" id="fig|66969.6.peg.3524"/>
<accession>A0A0W1A1I5</accession>
<proteinExistence type="predicted"/>
<evidence type="ECO:0000313" key="1">
    <source>
        <dbReference type="EMBL" id="KTD75194.1"/>
    </source>
</evidence>
<sequence>MSISVFKLITQRWEHHASTAGPVFHPPVKNIWDEGDKWGIRIISELETSLHHFAIVGRMGQSTFLHINKNTKNNY</sequence>